<gene>
    <name evidence="1" type="ORF">RHGRI_017996</name>
</gene>
<protein>
    <submittedName>
        <fullName evidence="1">Uncharacterized protein</fullName>
    </submittedName>
</protein>
<evidence type="ECO:0000313" key="1">
    <source>
        <dbReference type="EMBL" id="KAG5545699.1"/>
    </source>
</evidence>
<keyword evidence="2" id="KW-1185">Reference proteome</keyword>
<dbReference type="Proteomes" id="UP000823749">
    <property type="component" value="Chromosome 6"/>
</dbReference>
<organism evidence="1 2">
    <name type="scientific">Rhododendron griersonianum</name>
    <dbReference type="NCBI Taxonomy" id="479676"/>
    <lineage>
        <taxon>Eukaryota</taxon>
        <taxon>Viridiplantae</taxon>
        <taxon>Streptophyta</taxon>
        <taxon>Embryophyta</taxon>
        <taxon>Tracheophyta</taxon>
        <taxon>Spermatophyta</taxon>
        <taxon>Magnoliopsida</taxon>
        <taxon>eudicotyledons</taxon>
        <taxon>Gunneridae</taxon>
        <taxon>Pentapetalae</taxon>
        <taxon>asterids</taxon>
        <taxon>Ericales</taxon>
        <taxon>Ericaceae</taxon>
        <taxon>Ericoideae</taxon>
        <taxon>Rhodoreae</taxon>
        <taxon>Rhododendron</taxon>
    </lineage>
</organism>
<sequence length="101" mass="10013">MPSGTVAVDVMATDAAAVGPGDVMATDAAAAGPGDVMATDAAAAGPGDVITDAADMVIMEGAGGAALMKASPWIKRTDIWKPSLRTGSSKLIYDVCAMWVS</sequence>
<name>A0AAV6K003_9ERIC</name>
<dbReference type="AlphaFoldDB" id="A0AAV6K003"/>
<accession>A0AAV6K003</accession>
<proteinExistence type="predicted"/>
<dbReference type="EMBL" id="JACTNZ010000006">
    <property type="protein sequence ID" value="KAG5545699.1"/>
    <property type="molecule type" value="Genomic_DNA"/>
</dbReference>
<reference evidence="1 2" key="1">
    <citation type="submission" date="2020-08" db="EMBL/GenBank/DDBJ databases">
        <title>Plant Genome Project.</title>
        <authorList>
            <person name="Zhang R.-G."/>
        </authorList>
    </citation>
    <scope>NUCLEOTIDE SEQUENCE [LARGE SCALE GENOMIC DNA]</scope>
    <source>
        <strain evidence="1">WSP0</strain>
        <tissue evidence="1">Leaf</tissue>
    </source>
</reference>
<evidence type="ECO:0000313" key="2">
    <source>
        <dbReference type="Proteomes" id="UP000823749"/>
    </source>
</evidence>
<comment type="caution">
    <text evidence="1">The sequence shown here is derived from an EMBL/GenBank/DDBJ whole genome shotgun (WGS) entry which is preliminary data.</text>
</comment>